<evidence type="ECO:0000313" key="1">
    <source>
        <dbReference type="EMBL" id="EDL84304.1"/>
    </source>
</evidence>
<accession>A6K222</accession>
<sequence>MNKCEPKSGSLAEGYFVNCFEHFIDTNQFILN</sequence>
<dbReference type="EMBL" id="CH474013">
    <property type="protein sequence ID" value="EDL84304.1"/>
    <property type="molecule type" value="Genomic_DNA"/>
</dbReference>
<protein>
    <submittedName>
        <fullName evidence="1">RCG41103</fullName>
    </submittedName>
</protein>
<gene>
    <name evidence="1" type="ORF">rCG_41103</name>
</gene>
<proteinExistence type="predicted"/>
<name>A6K222_RAT</name>
<dbReference type="AlphaFoldDB" id="A6K222"/>
<reference evidence="2" key="1">
    <citation type="submission" date="2005-09" db="EMBL/GenBank/DDBJ databases">
        <authorList>
            <person name="Mural R.J."/>
            <person name="Li P.W."/>
            <person name="Adams M.D."/>
            <person name="Amanatides P.G."/>
            <person name="Baden-Tillson H."/>
            <person name="Barnstead M."/>
            <person name="Chin S.H."/>
            <person name="Dew I."/>
            <person name="Evans C.A."/>
            <person name="Ferriera S."/>
            <person name="Flanigan M."/>
            <person name="Fosler C."/>
            <person name="Glodek A."/>
            <person name="Gu Z."/>
            <person name="Holt R.A."/>
            <person name="Jennings D."/>
            <person name="Kraft C.L."/>
            <person name="Lu F."/>
            <person name="Nguyen T."/>
            <person name="Nusskern D.R."/>
            <person name="Pfannkoch C.M."/>
            <person name="Sitter C."/>
            <person name="Sutton G.G."/>
            <person name="Venter J.C."/>
            <person name="Wang Z."/>
            <person name="Woodage T."/>
            <person name="Zheng X.H."/>
            <person name="Zhong F."/>
        </authorList>
    </citation>
    <scope>NUCLEOTIDE SEQUENCE [LARGE SCALE GENOMIC DNA]</scope>
    <source>
        <strain>BN</strain>
        <strain evidence="2">Sprague-Dawley</strain>
    </source>
</reference>
<organism evidence="1 2">
    <name type="scientific">Rattus norvegicus</name>
    <name type="common">Rat</name>
    <dbReference type="NCBI Taxonomy" id="10116"/>
    <lineage>
        <taxon>Eukaryota</taxon>
        <taxon>Metazoa</taxon>
        <taxon>Chordata</taxon>
        <taxon>Craniata</taxon>
        <taxon>Vertebrata</taxon>
        <taxon>Euteleostomi</taxon>
        <taxon>Mammalia</taxon>
        <taxon>Eutheria</taxon>
        <taxon>Euarchontoglires</taxon>
        <taxon>Glires</taxon>
        <taxon>Rodentia</taxon>
        <taxon>Myomorpha</taxon>
        <taxon>Muroidea</taxon>
        <taxon>Muridae</taxon>
        <taxon>Murinae</taxon>
        <taxon>Rattus</taxon>
    </lineage>
</organism>
<dbReference type="Proteomes" id="UP000234681">
    <property type="component" value="Chromosome 4"/>
</dbReference>
<evidence type="ECO:0000313" key="2">
    <source>
        <dbReference type="Proteomes" id="UP000234681"/>
    </source>
</evidence>